<accession>A0A564U184</accession>
<dbReference type="PROSITE" id="PS00211">
    <property type="entry name" value="ABC_TRANSPORTER_1"/>
    <property type="match status" value="1"/>
</dbReference>
<dbReference type="EC" id="3.6.3.17" evidence="6"/>
<keyword evidence="3" id="KW-0547">Nucleotide-binding</keyword>
<dbReference type="InterPro" id="IPR003593">
    <property type="entry name" value="AAA+_ATPase"/>
</dbReference>
<evidence type="ECO:0000256" key="2">
    <source>
        <dbReference type="ARBA" id="ARBA00022737"/>
    </source>
</evidence>
<dbReference type="PANTHER" id="PTHR43790">
    <property type="entry name" value="CARBOHYDRATE TRANSPORT ATP-BINDING PROTEIN MG119-RELATED"/>
    <property type="match status" value="1"/>
</dbReference>
<dbReference type="InterPro" id="IPR003439">
    <property type="entry name" value="ABC_transporter-like_ATP-bd"/>
</dbReference>
<dbReference type="GO" id="GO:0016887">
    <property type="term" value="F:ATP hydrolysis activity"/>
    <property type="evidence" value="ECO:0007669"/>
    <property type="project" value="InterPro"/>
</dbReference>
<keyword evidence="4 6" id="KW-0067">ATP-binding</keyword>
<proteinExistence type="predicted"/>
<dbReference type="SMART" id="SM00382">
    <property type="entry name" value="AAA"/>
    <property type="match status" value="2"/>
</dbReference>
<sequence length="499" mass="55562">MSEVRLQVKHVSKNFGITKALKDVSFNINKGEVHALIGENGSGKSTMTNMLTGIYTLESGQFILDGKEVHPKNQVEANEEGISIIVQELGTLSGLTVAENIFLGHEDQFVHLGIKNTAAMNKKANELLQSYGFDKIKAGDMIDDYNFEDRKLVEIVKATYFNPKIVVVDETTTALSQEGREELYKQMNRVRDNGNTVIFISHDLPEILEKSDTITILRDGVYIDTVKSADVNEDDLKKLMVGREVTGDYYRSDYGEKVSDEVVLSVKNVTVPGLIENINFDLHKGEILGFGGLSESGMHEIGKAIFGASYDREGEVVLADGTHINDIPTAIKHSIAYTSKDRDNESVVLNQSIGDNICLPSLDELANKAHMLSDKKRREFADKYAKQMSVKMNDVNQFVSNLSGGNKQKVVLARWIGKDSDIVVLDSPTRGIDIKVKQDIYQLMNQMRKNGKSIIMISEELMELIGMSDRIIIMKDGKISGELERNQNLDENGLISMMV</sequence>
<reference evidence="6 7" key="1">
    <citation type="submission" date="2019-07" db="EMBL/GenBank/DDBJ databases">
        <authorList>
            <person name="Hibberd C M."/>
            <person name="Gehrig L. J."/>
            <person name="Chang H.-W."/>
            <person name="Venkatesh S."/>
        </authorList>
    </citation>
    <scope>NUCLEOTIDE SEQUENCE [LARGE SCALE GENOMIC DNA]</scope>
    <source>
        <strain evidence="6">Dorea_longicatena_SSTS_Bg7063</strain>
    </source>
</reference>
<dbReference type="RefSeq" id="WP_028087272.1">
    <property type="nucleotide sequence ID" value="NZ_CABHNM010000045.1"/>
</dbReference>
<evidence type="ECO:0000256" key="4">
    <source>
        <dbReference type="ARBA" id="ARBA00022840"/>
    </source>
</evidence>
<dbReference type="PANTHER" id="PTHR43790:SF9">
    <property type="entry name" value="GALACTOFURANOSE TRANSPORTER ATP-BINDING PROTEIN YTFR"/>
    <property type="match status" value="1"/>
</dbReference>
<dbReference type="InterPro" id="IPR050107">
    <property type="entry name" value="ABC_carbohydrate_import_ATPase"/>
</dbReference>
<keyword evidence="2" id="KW-0677">Repeat</keyword>
<organism evidence="6 7">
    <name type="scientific">Dorea longicatena</name>
    <dbReference type="NCBI Taxonomy" id="88431"/>
    <lineage>
        <taxon>Bacteria</taxon>
        <taxon>Bacillati</taxon>
        <taxon>Bacillota</taxon>
        <taxon>Clostridia</taxon>
        <taxon>Lachnospirales</taxon>
        <taxon>Lachnospiraceae</taxon>
        <taxon>Dorea</taxon>
    </lineage>
</organism>
<dbReference type="InterPro" id="IPR017871">
    <property type="entry name" value="ABC_transporter-like_CS"/>
</dbReference>
<feature type="domain" description="ABC transporter" evidence="5">
    <location>
        <begin position="6"/>
        <end position="244"/>
    </location>
</feature>
<dbReference type="CDD" id="cd03215">
    <property type="entry name" value="ABC_Carb_Monos_II"/>
    <property type="match status" value="1"/>
</dbReference>
<dbReference type="InterPro" id="IPR027417">
    <property type="entry name" value="P-loop_NTPase"/>
</dbReference>
<feature type="domain" description="ABC transporter" evidence="5">
    <location>
        <begin position="258"/>
        <end position="499"/>
    </location>
</feature>
<evidence type="ECO:0000256" key="1">
    <source>
        <dbReference type="ARBA" id="ARBA00022448"/>
    </source>
</evidence>
<dbReference type="Proteomes" id="UP000398619">
    <property type="component" value="Unassembled WGS sequence"/>
</dbReference>
<dbReference type="SUPFAM" id="SSF52540">
    <property type="entry name" value="P-loop containing nucleoside triphosphate hydrolases"/>
    <property type="match status" value="2"/>
</dbReference>
<dbReference type="Pfam" id="PF00005">
    <property type="entry name" value="ABC_tran"/>
    <property type="match status" value="2"/>
</dbReference>
<name>A0A564U184_9FIRM</name>
<dbReference type="Gene3D" id="3.40.50.300">
    <property type="entry name" value="P-loop containing nucleotide triphosphate hydrolases"/>
    <property type="match status" value="2"/>
</dbReference>
<evidence type="ECO:0000313" key="6">
    <source>
        <dbReference type="EMBL" id="VUX13223.1"/>
    </source>
</evidence>
<dbReference type="AlphaFoldDB" id="A0A564U184"/>
<dbReference type="PROSITE" id="PS50893">
    <property type="entry name" value="ABC_TRANSPORTER_2"/>
    <property type="match status" value="2"/>
</dbReference>
<dbReference type="EMBL" id="CABHNM010000045">
    <property type="protein sequence ID" value="VUX13223.1"/>
    <property type="molecule type" value="Genomic_DNA"/>
</dbReference>
<dbReference type="CDD" id="cd03216">
    <property type="entry name" value="ABC_Carb_Monos_I"/>
    <property type="match status" value="1"/>
</dbReference>
<evidence type="ECO:0000259" key="5">
    <source>
        <dbReference type="PROSITE" id="PS50893"/>
    </source>
</evidence>
<keyword evidence="1" id="KW-0813">Transport</keyword>
<keyword evidence="6" id="KW-0378">Hydrolase</keyword>
<dbReference type="GO" id="GO:0005524">
    <property type="term" value="F:ATP binding"/>
    <property type="evidence" value="ECO:0007669"/>
    <property type="project" value="UniProtKB-KW"/>
</dbReference>
<evidence type="ECO:0000256" key="3">
    <source>
        <dbReference type="ARBA" id="ARBA00022741"/>
    </source>
</evidence>
<protein>
    <submittedName>
        <fullName evidence="6">Ribose import ATP-binding protein RbsA</fullName>
        <ecNumber evidence="6">3.6.3.17</ecNumber>
    </submittedName>
</protein>
<evidence type="ECO:0000313" key="7">
    <source>
        <dbReference type="Proteomes" id="UP000398619"/>
    </source>
</evidence>
<gene>
    <name evidence="6" type="primary">rbsA</name>
    <name evidence="6" type="ORF">DLSSTS7063_00280</name>
</gene>